<dbReference type="Gene3D" id="1.10.260.40">
    <property type="entry name" value="lambda repressor-like DNA-binding domains"/>
    <property type="match status" value="1"/>
</dbReference>
<dbReference type="PROSITE" id="PS50943">
    <property type="entry name" value="HTH_CROC1"/>
    <property type="match status" value="1"/>
</dbReference>
<evidence type="ECO:0000313" key="2">
    <source>
        <dbReference type="EMBL" id="SUW63053.1"/>
    </source>
</evidence>
<dbReference type="CDD" id="cd00093">
    <property type="entry name" value="HTH_XRE"/>
    <property type="match status" value="1"/>
</dbReference>
<proteinExistence type="predicted"/>
<dbReference type="SMART" id="SM00530">
    <property type="entry name" value="HTH_XRE"/>
    <property type="match status" value="1"/>
</dbReference>
<evidence type="ECO:0000313" key="3">
    <source>
        <dbReference type="Proteomes" id="UP000255528"/>
    </source>
</evidence>
<dbReference type="RefSeq" id="WP_115627863.1">
    <property type="nucleotide sequence ID" value="NZ_UIGI01000001.1"/>
</dbReference>
<feature type="domain" description="HTH cro/C1-type" evidence="1">
    <location>
        <begin position="39"/>
        <end position="93"/>
    </location>
</feature>
<reference evidence="2 3" key="1">
    <citation type="submission" date="2018-06" db="EMBL/GenBank/DDBJ databases">
        <authorList>
            <consortium name="Pathogen Informatics"/>
            <person name="Doyle S."/>
        </authorList>
    </citation>
    <scope>NUCLEOTIDE SEQUENCE [LARGE SCALE GENOMIC DNA]</scope>
    <source>
        <strain evidence="2 3">NCTC12119</strain>
    </source>
</reference>
<dbReference type="SUPFAM" id="SSF47413">
    <property type="entry name" value="lambda repressor-like DNA-binding domains"/>
    <property type="match status" value="1"/>
</dbReference>
<dbReference type="AlphaFoldDB" id="A0A381C7X9"/>
<dbReference type="GO" id="GO:0003677">
    <property type="term" value="F:DNA binding"/>
    <property type="evidence" value="ECO:0007669"/>
    <property type="project" value="InterPro"/>
</dbReference>
<protein>
    <submittedName>
        <fullName evidence="2">Antitoxin HigA</fullName>
    </submittedName>
</protein>
<evidence type="ECO:0000259" key="1">
    <source>
        <dbReference type="PROSITE" id="PS50943"/>
    </source>
</evidence>
<dbReference type="Proteomes" id="UP000255528">
    <property type="component" value="Unassembled WGS sequence"/>
</dbReference>
<accession>A0A381C7X9</accession>
<organism evidence="2 3">
    <name type="scientific">Buttiauxella agrestis</name>
    <dbReference type="NCBI Taxonomy" id="82977"/>
    <lineage>
        <taxon>Bacteria</taxon>
        <taxon>Pseudomonadati</taxon>
        <taxon>Pseudomonadota</taxon>
        <taxon>Gammaproteobacteria</taxon>
        <taxon>Enterobacterales</taxon>
        <taxon>Enterobacteriaceae</taxon>
        <taxon>Buttiauxella</taxon>
    </lineage>
</organism>
<dbReference type="InterPro" id="IPR010982">
    <property type="entry name" value="Lambda_DNA-bd_dom_sf"/>
</dbReference>
<dbReference type="EMBL" id="UIGI01000001">
    <property type="protein sequence ID" value="SUW63053.1"/>
    <property type="molecule type" value="Genomic_DNA"/>
</dbReference>
<dbReference type="Pfam" id="PF01381">
    <property type="entry name" value="HTH_3"/>
    <property type="match status" value="1"/>
</dbReference>
<name>A0A381C7X9_9ENTR</name>
<dbReference type="InterPro" id="IPR001387">
    <property type="entry name" value="Cro/C1-type_HTH"/>
</dbReference>
<gene>
    <name evidence="2" type="primary">higA_2</name>
    <name evidence="2" type="ORF">NCTC12119_01527</name>
</gene>
<sequence>MKSNNKGYRTLDEIVATLSPERQKRVAEGTQELILECCLHMMREQKGWSQQQLAEVMGISQPAVTAIEKRGNEVKLGTLKRYIEALGGKLSLHIEFPDGVKQLSI</sequence>